<feature type="compositionally biased region" description="Low complexity" evidence="7">
    <location>
        <begin position="508"/>
        <end position="525"/>
    </location>
</feature>
<keyword evidence="9" id="KW-1185">Reference proteome</keyword>
<dbReference type="InterPro" id="IPR013815">
    <property type="entry name" value="ATP_grasp_subdomain_1"/>
</dbReference>
<dbReference type="PANTHER" id="PTHR45870:SF2">
    <property type="entry name" value="TUBULIN MONOGLYCYLASE TTLL3"/>
    <property type="match status" value="1"/>
</dbReference>
<dbReference type="AlphaFoldDB" id="A0A0V0QK84"/>
<feature type="coiled-coil region" evidence="6">
    <location>
        <begin position="696"/>
        <end position="733"/>
    </location>
</feature>
<keyword evidence="5" id="KW-0067">ATP-binding</keyword>
<organism evidence="8 9">
    <name type="scientific">Pseudocohnilembus persalinus</name>
    <name type="common">Ciliate</name>
    <dbReference type="NCBI Taxonomy" id="266149"/>
    <lineage>
        <taxon>Eukaryota</taxon>
        <taxon>Sar</taxon>
        <taxon>Alveolata</taxon>
        <taxon>Ciliophora</taxon>
        <taxon>Intramacronucleata</taxon>
        <taxon>Oligohymenophorea</taxon>
        <taxon>Scuticociliatia</taxon>
        <taxon>Philasterida</taxon>
        <taxon>Pseudocohnilembidae</taxon>
        <taxon>Pseudocohnilembus</taxon>
    </lineage>
</organism>
<evidence type="ECO:0000256" key="5">
    <source>
        <dbReference type="ARBA" id="ARBA00022840"/>
    </source>
</evidence>
<reference evidence="8 9" key="1">
    <citation type="journal article" date="2015" name="Sci. Rep.">
        <title>Genome of the facultative scuticociliatosis pathogen Pseudocohnilembus persalinus provides insight into its virulence through horizontal gene transfer.</title>
        <authorList>
            <person name="Xiong J."/>
            <person name="Wang G."/>
            <person name="Cheng J."/>
            <person name="Tian M."/>
            <person name="Pan X."/>
            <person name="Warren A."/>
            <person name="Jiang C."/>
            <person name="Yuan D."/>
            <person name="Miao W."/>
        </authorList>
    </citation>
    <scope>NUCLEOTIDE SEQUENCE [LARGE SCALE GENOMIC DNA]</scope>
    <source>
        <strain evidence="8">36N120E</strain>
    </source>
</reference>
<dbReference type="EMBL" id="LDAU01000154">
    <property type="protein sequence ID" value="KRX02675.1"/>
    <property type="molecule type" value="Genomic_DNA"/>
</dbReference>
<feature type="compositionally biased region" description="Low complexity" evidence="7">
    <location>
        <begin position="994"/>
        <end position="1006"/>
    </location>
</feature>
<dbReference type="Proteomes" id="UP000054937">
    <property type="component" value="Unassembled WGS sequence"/>
</dbReference>
<dbReference type="GO" id="GO:0070736">
    <property type="term" value="F:protein-glycine ligase activity, initiating"/>
    <property type="evidence" value="ECO:0007669"/>
    <property type="project" value="TreeGrafter"/>
</dbReference>
<dbReference type="InterPro" id="IPR004344">
    <property type="entry name" value="TTL/TTLL_fam"/>
</dbReference>
<protein>
    <recommendedName>
        <fullName evidence="10">Tubulin-tyrosine ligase family protein</fullName>
    </recommendedName>
</protein>
<dbReference type="InParanoid" id="A0A0V0QK84"/>
<dbReference type="Gene3D" id="3.30.470.20">
    <property type="entry name" value="ATP-grasp fold, B domain"/>
    <property type="match status" value="1"/>
</dbReference>
<accession>A0A0V0QK84</accession>
<dbReference type="GO" id="GO:0005737">
    <property type="term" value="C:cytoplasm"/>
    <property type="evidence" value="ECO:0007669"/>
    <property type="project" value="UniProtKB-SubCell"/>
</dbReference>
<evidence type="ECO:0000313" key="8">
    <source>
        <dbReference type="EMBL" id="KRX02675.1"/>
    </source>
</evidence>
<sequence>MKNTQNEQSKADQQKYYQVKTILELHKDNMKTMNIQKKYKKNEQAFQNQNTNGQIQLDSNQYQLQSQQNYQDCKSFYQYEQEQQLKNSQYLQQQQQRNRFDNKSLQDISPIFPKNKQNLQTVLNQNNLKDQDNLNIANNSYQKSKRRIVRSQSRNRGGSCTSRHQELDLKNNQQNDSEFQIANKTIQIDDLQDYDDDHSLQFSVKKNKKNSLSQTVKECSFIEDSQVQKSTQEIQYIQENMVSFYQEQYDSVNNRSSYQRTKIQSNPLQNSNQLSYRTSASKKNSNRNEKTPFQEKNSQINYSIDKKNKFTRKQHSPDSSEQNDRQYLILNKEEFYNTNKNDVIIQKQKDQYTNFLNKNKPTINQNTNQDLSSLQNRLIKTFTGKSPADINQKPQKNQKNVGGILPSITPQQEKKNNQSKASQKDNIFQKGNTFSTLDNQFIENINKKGNENLMTQKQNNTIGHNSSHRQFKQTNYYIKQIEQKKNNQNNKQKISLSESIRDLSPAKNKQGSQNNNNNQNFSNVSSDEKSEQIEKTVRSSLKRQANTHSMVMLEFNKRMSYPENTRIFIMNSKDTHIRQCLNLFGFKENTISNSTIYDLKWTYNDQKDDYISLNPGQYFNHFKNNAELTTKSRLLVNLRNNQVYGESMMDEFFPRCYDLGNEQERQDFSNDFDQTAIHNMLKKLYSHYKQVYSQLFKQFKKEYLNKQNMKQNLTKEQKELRDLRKEQNQSKKQNKYNFLFIDHFKDTSQITDQSKQIPVIIKCLEIYQQTDILKEQKNWGNPSQYALKKIYNLFHYYKNNFPQFKTEGTKNVWVVKPSLNARGQGIILVDKKTEALDSGAQMGARIIQKYIERPFIFPTKQFKQLTRKKFDLRQWDENLKAWLLEVNLSPACSERSQFLKKMLNDMTYNMFRIILKDELQFPEENENIHQSWELIHDDTQLYQLAQQTSNNNNNQNQQKFNKNMNQNGNGNGNGDQFSNGINGNLQQNLSNIGSQFNSQPNSTQNQQNMQFNFGLNKIEIEGSKVDAKKEKKLDKQYREYLLQQEFKDYQKLKELEE</sequence>
<evidence type="ECO:0000256" key="2">
    <source>
        <dbReference type="ARBA" id="ARBA00022490"/>
    </source>
</evidence>
<dbReference type="Gene3D" id="3.30.1490.20">
    <property type="entry name" value="ATP-grasp fold, A domain"/>
    <property type="match status" value="1"/>
</dbReference>
<feature type="compositionally biased region" description="Low complexity" evidence="7">
    <location>
        <begin position="950"/>
        <end position="980"/>
    </location>
</feature>
<dbReference type="OrthoDB" id="202825at2759"/>
<dbReference type="GO" id="GO:0005524">
    <property type="term" value="F:ATP binding"/>
    <property type="evidence" value="ECO:0007669"/>
    <property type="project" value="UniProtKB-KW"/>
</dbReference>
<evidence type="ECO:0008006" key="10">
    <source>
        <dbReference type="Google" id="ProtNLM"/>
    </source>
</evidence>
<feature type="region of interest" description="Disordered" evidence="7">
    <location>
        <begin position="503"/>
        <end position="543"/>
    </location>
</feature>
<evidence type="ECO:0000256" key="6">
    <source>
        <dbReference type="SAM" id="Coils"/>
    </source>
</evidence>
<feature type="compositionally biased region" description="Basic and acidic residues" evidence="7">
    <location>
        <begin position="315"/>
        <end position="324"/>
    </location>
</feature>
<dbReference type="PROSITE" id="PS51221">
    <property type="entry name" value="TTL"/>
    <property type="match status" value="1"/>
</dbReference>
<evidence type="ECO:0000256" key="7">
    <source>
        <dbReference type="SAM" id="MobiDB-lite"/>
    </source>
</evidence>
<feature type="region of interest" description="Disordered" evidence="7">
    <location>
        <begin position="137"/>
        <end position="163"/>
    </location>
</feature>
<evidence type="ECO:0000256" key="3">
    <source>
        <dbReference type="ARBA" id="ARBA00022598"/>
    </source>
</evidence>
<feature type="compositionally biased region" description="Polar residues" evidence="7">
    <location>
        <begin position="418"/>
        <end position="432"/>
    </location>
</feature>
<comment type="subcellular location">
    <subcellularLocation>
        <location evidence="1">Cytoplasm</location>
    </subcellularLocation>
</comment>
<dbReference type="InterPro" id="IPR051437">
    <property type="entry name" value="TTLL_monoglycylase"/>
</dbReference>
<name>A0A0V0QK84_PSEPJ</name>
<dbReference type="Pfam" id="PF03133">
    <property type="entry name" value="TTL"/>
    <property type="match status" value="1"/>
</dbReference>
<keyword evidence="2" id="KW-0963">Cytoplasm</keyword>
<dbReference type="GO" id="GO:0015630">
    <property type="term" value="C:microtubule cytoskeleton"/>
    <property type="evidence" value="ECO:0007669"/>
    <property type="project" value="TreeGrafter"/>
</dbReference>
<feature type="compositionally biased region" description="Polar residues" evidence="7">
    <location>
        <begin position="150"/>
        <end position="162"/>
    </location>
</feature>
<evidence type="ECO:0000256" key="1">
    <source>
        <dbReference type="ARBA" id="ARBA00004496"/>
    </source>
</evidence>
<comment type="caution">
    <text evidence="8">The sequence shown here is derived from an EMBL/GenBank/DDBJ whole genome shotgun (WGS) entry which is preliminary data.</text>
</comment>
<gene>
    <name evidence="8" type="ORF">PPERSA_12015</name>
</gene>
<keyword evidence="3" id="KW-0436">Ligase</keyword>
<feature type="region of interest" description="Disordered" evidence="7">
    <location>
        <begin position="255"/>
        <end position="324"/>
    </location>
</feature>
<feature type="compositionally biased region" description="Polar residues" evidence="7">
    <location>
        <begin position="255"/>
        <end position="283"/>
    </location>
</feature>
<feature type="region of interest" description="Disordered" evidence="7">
    <location>
        <begin position="950"/>
        <end position="1006"/>
    </location>
</feature>
<proteinExistence type="predicted"/>
<evidence type="ECO:0000256" key="4">
    <source>
        <dbReference type="ARBA" id="ARBA00022741"/>
    </source>
</evidence>
<keyword evidence="4" id="KW-0547">Nucleotide-binding</keyword>
<feature type="compositionally biased region" description="Basic and acidic residues" evidence="7">
    <location>
        <begin position="526"/>
        <end position="537"/>
    </location>
</feature>
<feature type="compositionally biased region" description="Polar residues" evidence="7">
    <location>
        <begin position="981"/>
        <end position="993"/>
    </location>
</feature>
<keyword evidence="6" id="KW-0175">Coiled coil</keyword>
<dbReference type="PANTHER" id="PTHR45870">
    <property type="entry name" value="TUBULIN MONOGLYCYLASE TTLL3"/>
    <property type="match status" value="1"/>
</dbReference>
<evidence type="ECO:0000313" key="9">
    <source>
        <dbReference type="Proteomes" id="UP000054937"/>
    </source>
</evidence>
<feature type="region of interest" description="Disordered" evidence="7">
    <location>
        <begin position="385"/>
        <end position="432"/>
    </location>
</feature>